<feature type="domain" description="LysM" evidence="1">
    <location>
        <begin position="193"/>
        <end position="236"/>
    </location>
</feature>
<evidence type="ECO:0000313" key="2">
    <source>
        <dbReference type="EMBL" id="HIU40194.1"/>
    </source>
</evidence>
<dbReference type="SMART" id="SM00257">
    <property type="entry name" value="LysM"/>
    <property type="match status" value="5"/>
</dbReference>
<dbReference type="Pfam" id="PF01476">
    <property type="entry name" value="LysM"/>
    <property type="match status" value="5"/>
</dbReference>
<dbReference type="GO" id="GO:0008932">
    <property type="term" value="F:lytic endotransglycosylase activity"/>
    <property type="evidence" value="ECO:0007669"/>
    <property type="project" value="TreeGrafter"/>
</dbReference>
<dbReference type="InterPro" id="IPR018392">
    <property type="entry name" value="LysM"/>
</dbReference>
<evidence type="ECO:0000259" key="1">
    <source>
        <dbReference type="PROSITE" id="PS51782"/>
    </source>
</evidence>
<dbReference type="Pfam" id="PF01520">
    <property type="entry name" value="Amidase_3"/>
    <property type="match status" value="1"/>
</dbReference>
<dbReference type="GO" id="GO:0008745">
    <property type="term" value="F:N-acetylmuramoyl-L-alanine amidase activity"/>
    <property type="evidence" value="ECO:0007669"/>
    <property type="project" value="InterPro"/>
</dbReference>
<accession>A0A9D1LHQ8</accession>
<gene>
    <name evidence="2" type="ORF">IAB68_02695</name>
</gene>
<dbReference type="InterPro" id="IPR002508">
    <property type="entry name" value="MurNAc-LAA_cat"/>
</dbReference>
<dbReference type="SMART" id="SM00646">
    <property type="entry name" value="Ami_3"/>
    <property type="match status" value="1"/>
</dbReference>
<feature type="domain" description="LysM" evidence="1">
    <location>
        <begin position="419"/>
        <end position="462"/>
    </location>
</feature>
<dbReference type="SUPFAM" id="SSF53187">
    <property type="entry name" value="Zn-dependent exopeptidases"/>
    <property type="match status" value="1"/>
</dbReference>
<evidence type="ECO:0000313" key="3">
    <source>
        <dbReference type="Proteomes" id="UP000824074"/>
    </source>
</evidence>
<feature type="domain" description="LysM" evidence="1">
    <location>
        <begin position="365"/>
        <end position="408"/>
    </location>
</feature>
<comment type="caution">
    <text evidence="2">The sequence shown here is derived from an EMBL/GenBank/DDBJ whole genome shotgun (WGS) entry which is preliminary data.</text>
</comment>
<organism evidence="2 3">
    <name type="scientific">Candidatus Aphodocola excrementigallinarum</name>
    <dbReference type="NCBI Taxonomy" id="2840670"/>
    <lineage>
        <taxon>Bacteria</taxon>
        <taxon>Bacillati</taxon>
        <taxon>Bacillota</taxon>
        <taxon>Bacilli</taxon>
        <taxon>Candidatus Aphodocola</taxon>
    </lineage>
</organism>
<proteinExistence type="predicted"/>
<dbReference type="GO" id="GO:0009253">
    <property type="term" value="P:peptidoglycan catabolic process"/>
    <property type="evidence" value="ECO:0007669"/>
    <property type="project" value="InterPro"/>
</dbReference>
<feature type="domain" description="LysM" evidence="1">
    <location>
        <begin position="306"/>
        <end position="349"/>
    </location>
</feature>
<protein>
    <submittedName>
        <fullName evidence="2">LysM peptidoglycan-binding domain-containing protein</fullName>
    </submittedName>
</protein>
<dbReference type="PROSITE" id="PS51782">
    <property type="entry name" value="LYSM"/>
    <property type="match status" value="5"/>
</dbReference>
<dbReference type="CDD" id="cd02696">
    <property type="entry name" value="MurNAc-LAA"/>
    <property type="match status" value="1"/>
</dbReference>
<feature type="domain" description="LysM" evidence="1">
    <location>
        <begin position="247"/>
        <end position="290"/>
    </location>
</feature>
<dbReference type="InterPro" id="IPR036779">
    <property type="entry name" value="LysM_dom_sf"/>
</dbReference>
<dbReference type="CDD" id="cd00118">
    <property type="entry name" value="LysM"/>
    <property type="match status" value="5"/>
</dbReference>
<dbReference type="PANTHER" id="PTHR33734:SF22">
    <property type="entry name" value="MEMBRANE-BOUND LYTIC MUREIN TRANSGLYCOSYLASE D"/>
    <property type="match status" value="1"/>
</dbReference>
<reference evidence="2" key="1">
    <citation type="submission" date="2020-10" db="EMBL/GenBank/DDBJ databases">
        <authorList>
            <person name="Gilroy R."/>
        </authorList>
    </citation>
    <scope>NUCLEOTIDE SEQUENCE</scope>
    <source>
        <strain evidence="2">CHK193-30670</strain>
    </source>
</reference>
<dbReference type="EMBL" id="DVMT01000028">
    <property type="protein sequence ID" value="HIU40194.1"/>
    <property type="molecule type" value="Genomic_DNA"/>
</dbReference>
<dbReference type="PANTHER" id="PTHR33734">
    <property type="entry name" value="LYSM DOMAIN-CONTAINING GPI-ANCHORED PROTEIN 2"/>
    <property type="match status" value="1"/>
</dbReference>
<dbReference type="Proteomes" id="UP000824074">
    <property type="component" value="Unassembled WGS sequence"/>
</dbReference>
<dbReference type="SUPFAM" id="SSF54106">
    <property type="entry name" value="LysM domain"/>
    <property type="match status" value="5"/>
</dbReference>
<dbReference type="AlphaFoldDB" id="A0A9D1LHQ8"/>
<dbReference type="Gene3D" id="3.40.630.40">
    <property type="entry name" value="Zn-dependent exopeptidases"/>
    <property type="match status" value="1"/>
</dbReference>
<name>A0A9D1LHQ8_9FIRM</name>
<dbReference type="Gene3D" id="3.10.350.10">
    <property type="entry name" value="LysM domain"/>
    <property type="match status" value="5"/>
</dbReference>
<reference evidence="2" key="2">
    <citation type="journal article" date="2021" name="PeerJ">
        <title>Extensive microbial diversity within the chicken gut microbiome revealed by metagenomics and culture.</title>
        <authorList>
            <person name="Gilroy R."/>
            <person name="Ravi A."/>
            <person name="Getino M."/>
            <person name="Pursley I."/>
            <person name="Horton D.L."/>
            <person name="Alikhan N.F."/>
            <person name="Baker D."/>
            <person name="Gharbi K."/>
            <person name="Hall N."/>
            <person name="Watson M."/>
            <person name="Adriaenssens E.M."/>
            <person name="Foster-Nyarko E."/>
            <person name="Jarju S."/>
            <person name="Secka A."/>
            <person name="Antonio M."/>
            <person name="Oren A."/>
            <person name="Chaudhuri R.R."/>
            <person name="La Ragione R."/>
            <person name="Hildebrand F."/>
            <person name="Pallen M.J."/>
        </authorList>
    </citation>
    <scope>NUCLEOTIDE SEQUENCE</scope>
    <source>
        <strain evidence="2">CHK193-30670</strain>
    </source>
</reference>
<sequence length="463" mass="50713">MVIVDAGHGGTDPGASSGDIIEKEYTLKISNYMYNRFKELGIPTFITRTTDTTLNPTDRINTITPYVTSSDDIVISNHLNAGGGDGAEVVYALRNDDTLAKSILDNIEATGQNIRKWYQRKLPSNSSKDYYYIIRNTSPAESVLVEYAFLDSTKDDRNQIKNDWEKWAEAVVKAVAEYKGYNYVAPGGNTVNDTYTVQKGDSLWSIAKRFNVGVDEIKSANNLTSNLINVGQKLVIPGAAPSDQTNVTYVVQKGDSLWSIANANNTTVDEIANLNDLDTNTIYVGQILQIPNSGDLQENPSSTSDTVYVVKSGDTLYSIALRYDTTPNAIINKNNLTSSVLTIGQQLIIPSDPESTGEDDITTNNTYVVQNGDSLYSISRMYGISVDDIKNANNLTSNILTIGQVLTIPTDEVSSNTSNLYVVQKGDSLWSIANRFGVSINQIRMMNNLNSDILNIGQTLIIP</sequence>